<accession>A0A317NS96</accession>
<evidence type="ECO:0000313" key="2">
    <source>
        <dbReference type="EMBL" id="PWV77822.1"/>
    </source>
</evidence>
<comment type="caution">
    <text evidence="2">The sequence shown here is derived from an EMBL/GenBank/DDBJ whole genome shotgun (WGS) entry which is preliminary data.</text>
</comment>
<dbReference type="RefSeq" id="WP_110037246.1">
    <property type="nucleotide sequence ID" value="NZ_QGTL01000003.1"/>
</dbReference>
<evidence type="ECO:0000313" key="3">
    <source>
        <dbReference type="Proteomes" id="UP000246410"/>
    </source>
</evidence>
<evidence type="ECO:0008006" key="4">
    <source>
        <dbReference type="Google" id="ProtNLM"/>
    </source>
</evidence>
<dbReference type="EMBL" id="QGTL01000003">
    <property type="protein sequence ID" value="PWV77822.1"/>
    <property type="molecule type" value="Genomic_DNA"/>
</dbReference>
<gene>
    <name evidence="2" type="ORF">DFR69_103421</name>
</gene>
<organism evidence="2 3">
    <name type="scientific">Nocardia neocaledoniensis</name>
    <dbReference type="NCBI Taxonomy" id="236511"/>
    <lineage>
        <taxon>Bacteria</taxon>
        <taxon>Bacillati</taxon>
        <taxon>Actinomycetota</taxon>
        <taxon>Actinomycetes</taxon>
        <taxon>Mycobacteriales</taxon>
        <taxon>Nocardiaceae</taxon>
        <taxon>Nocardia</taxon>
    </lineage>
</organism>
<reference evidence="2 3" key="1">
    <citation type="submission" date="2018-05" db="EMBL/GenBank/DDBJ databases">
        <title>Genomic Encyclopedia of Type Strains, Phase IV (KMG-IV): sequencing the most valuable type-strain genomes for metagenomic binning, comparative biology and taxonomic classification.</title>
        <authorList>
            <person name="Goeker M."/>
        </authorList>
    </citation>
    <scope>NUCLEOTIDE SEQUENCE [LARGE SCALE GENOMIC DNA]</scope>
    <source>
        <strain evidence="2 3">DSM 44717</strain>
    </source>
</reference>
<feature type="compositionally biased region" description="Gly residues" evidence="1">
    <location>
        <begin position="228"/>
        <end position="248"/>
    </location>
</feature>
<name>A0A317NS96_9NOCA</name>
<dbReference type="Proteomes" id="UP000246410">
    <property type="component" value="Unassembled WGS sequence"/>
</dbReference>
<protein>
    <recommendedName>
        <fullName evidence="4">DUF1542 domain-containing protein</fullName>
    </recommendedName>
</protein>
<proteinExistence type="predicted"/>
<evidence type="ECO:0000256" key="1">
    <source>
        <dbReference type="SAM" id="MobiDB-lite"/>
    </source>
</evidence>
<keyword evidence="3" id="KW-1185">Reference proteome</keyword>
<sequence>MLWWLIVIVVVCVAALLYLRAEQNKRTARELEEAQADARVTTERLGGQVYQLSPRNEASRQALADASERYNAAGGQLDRADSAAKARLAKQTALEGLYYIRAARTAMDMDPGPPIPTLDGQDIAGEVDQPRTVNHNGRPVTAAPTPSPLTPNYFPGGRVAGRPVPAGWYSEPWWKPALIAGAWGAGAALLFTALFTGMPGVPYDTQAFEDGTGEAALDQQAELDSGGYDDGGFDSGGHDGGGYDGGGGYDSGGGFDAGGF</sequence>
<feature type="region of interest" description="Disordered" evidence="1">
    <location>
        <begin position="223"/>
        <end position="248"/>
    </location>
</feature>
<dbReference type="AlphaFoldDB" id="A0A317NS96"/>